<keyword evidence="7" id="KW-0813">Transport</keyword>
<dbReference type="NCBIfam" id="TIGR00786">
    <property type="entry name" value="dctM"/>
    <property type="match status" value="1"/>
</dbReference>
<keyword evidence="5 7" id="KW-1133">Transmembrane helix</keyword>
<feature type="domain" description="TRAP C4-dicarboxylate transport system permease DctM subunit" evidence="8">
    <location>
        <begin position="13"/>
        <end position="424"/>
    </location>
</feature>
<feature type="transmembrane region" description="Helical" evidence="7">
    <location>
        <begin position="313"/>
        <end position="334"/>
    </location>
</feature>
<keyword evidence="3 7" id="KW-0997">Cell inner membrane</keyword>
<feature type="transmembrane region" description="Helical" evidence="7">
    <location>
        <begin position="280"/>
        <end position="301"/>
    </location>
</feature>
<keyword evidence="6 7" id="KW-0472">Membrane</keyword>
<comment type="subcellular location">
    <subcellularLocation>
        <location evidence="1 7">Cell inner membrane</location>
        <topology evidence="1 7">Multi-pass membrane protein</topology>
    </subcellularLocation>
</comment>
<evidence type="ECO:0000259" key="8">
    <source>
        <dbReference type="Pfam" id="PF06808"/>
    </source>
</evidence>
<comment type="subunit">
    <text evidence="7">The complex comprises the extracytoplasmic solute receptor protein and the two transmembrane proteins.</text>
</comment>
<dbReference type="EMBL" id="CP000250">
    <property type="protein sequence ID" value="ABD08275.1"/>
    <property type="molecule type" value="Genomic_DNA"/>
</dbReference>
<keyword evidence="10" id="KW-1185">Reference proteome</keyword>
<dbReference type="PANTHER" id="PTHR33362">
    <property type="entry name" value="SIALIC ACID TRAP TRANSPORTER PERMEASE PROTEIN SIAT-RELATED"/>
    <property type="match status" value="1"/>
</dbReference>
<comment type="similarity">
    <text evidence="7">Belongs to the TRAP transporter large permease family.</text>
</comment>
<feature type="transmembrane region" description="Helical" evidence="7">
    <location>
        <begin position="64"/>
        <end position="83"/>
    </location>
</feature>
<evidence type="ECO:0000256" key="4">
    <source>
        <dbReference type="ARBA" id="ARBA00022692"/>
    </source>
</evidence>
<feature type="transmembrane region" description="Helical" evidence="7">
    <location>
        <begin position="182"/>
        <end position="205"/>
    </location>
</feature>
<evidence type="ECO:0000256" key="7">
    <source>
        <dbReference type="RuleBase" id="RU369079"/>
    </source>
</evidence>
<evidence type="ECO:0000256" key="6">
    <source>
        <dbReference type="ARBA" id="ARBA00023136"/>
    </source>
</evidence>
<keyword evidence="4 7" id="KW-0812">Transmembrane</keyword>
<dbReference type="eggNOG" id="COG1593">
    <property type="taxonomic scope" value="Bacteria"/>
</dbReference>
<dbReference type="STRING" id="316058.RPB_3580"/>
<feature type="transmembrane region" description="Helical" evidence="7">
    <location>
        <begin position="7"/>
        <end position="26"/>
    </location>
</feature>
<evidence type="ECO:0000256" key="5">
    <source>
        <dbReference type="ARBA" id="ARBA00022989"/>
    </source>
</evidence>
<sequence length="436" mass="46169">MTMDNDVVALIGFVSLFALMLLRVPIGMAMGLVGITGFGYLTGFEPALKLIGQTTMRTVTDYSFGVIPMFLLMGAFVSVSGISRELFRAGYTFVGHWRGGLGIATIAACGGFAAISGSSVATAATFSSVAYPEMRRYNYPQSFSTGVIAVGGTLGAMLPPSTVLAVYGIITQQDIGKLFMAGIVPGLLAIIMHMITIAVIGVARPGYLPTAPRSSWRDRMLAFRDVWSPLLLFIFVIGGLYGGFFIPTEAGAVGAVGAFLIGIARGKLTRDGILQSLLQATRTAAAVFTVLIGALCFGYFLTITQTPQAITEFLTGLGLGPYGVLALILVMYLVLGCVMDAMAMVILTVPIVFPVITSLGFDPIWFGVIVVVTVELGLISPPVGMNVFVIKSVIKDVSMGTVFRGVAPFVVTDVIRLVILILFPILATWLPQRMVG</sequence>
<feature type="transmembrane region" description="Helical" evidence="7">
    <location>
        <begin position="226"/>
        <end position="244"/>
    </location>
</feature>
<evidence type="ECO:0000256" key="3">
    <source>
        <dbReference type="ARBA" id="ARBA00022519"/>
    </source>
</evidence>
<dbReference type="PIRSF" id="PIRSF006066">
    <property type="entry name" value="HI0050"/>
    <property type="match status" value="1"/>
</dbReference>
<dbReference type="HOGENOM" id="CLU_019824_4_0_5"/>
<dbReference type="InterPro" id="IPR010656">
    <property type="entry name" value="DctM"/>
</dbReference>
<feature type="transmembrane region" description="Helical" evidence="7">
    <location>
        <begin position="402"/>
        <end position="430"/>
    </location>
</feature>
<protein>
    <recommendedName>
        <fullName evidence="7">TRAP transporter large permease protein</fullName>
    </recommendedName>
</protein>
<dbReference type="GO" id="GO:0022857">
    <property type="term" value="F:transmembrane transporter activity"/>
    <property type="evidence" value="ECO:0007669"/>
    <property type="project" value="UniProtKB-UniRule"/>
</dbReference>
<proteinExistence type="inferred from homology"/>
<dbReference type="Proteomes" id="UP000008809">
    <property type="component" value="Chromosome"/>
</dbReference>
<feature type="transmembrane region" description="Helical" evidence="7">
    <location>
        <begin position="103"/>
        <end position="131"/>
    </location>
</feature>
<dbReference type="InterPro" id="IPR004681">
    <property type="entry name" value="TRAP_DctM"/>
</dbReference>
<dbReference type="AlphaFoldDB" id="Q2IU35"/>
<evidence type="ECO:0000313" key="9">
    <source>
        <dbReference type="EMBL" id="ABD08275.1"/>
    </source>
</evidence>
<evidence type="ECO:0000256" key="1">
    <source>
        <dbReference type="ARBA" id="ARBA00004429"/>
    </source>
</evidence>
<dbReference type="GO" id="GO:0005886">
    <property type="term" value="C:plasma membrane"/>
    <property type="evidence" value="ECO:0007669"/>
    <property type="project" value="UniProtKB-SubCell"/>
</dbReference>
<keyword evidence="2" id="KW-1003">Cell membrane</keyword>
<gene>
    <name evidence="9" type="ordered locus">RPB_3580</name>
</gene>
<name>Q2IU35_RHOP2</name>
<dbReference type="KEGG" id="rpb:RPB_3580"/>
<reference evidence="9 10" key="1">
    <citation type="submission" date="2006-01" db="EMBL/GenBank/DDBJ databases">
        <title>Complete sequence of Rhodopseudomonas palustris HaA2.</title>
        <authorList>
            <consortium name="US DOE Joint Genome Institute"/>
            <person name="Copeland A."/>
            <person name="Lucas S."/>
            <person name="Lapidus A."/>
            <person name="Barry K."/>
            <person name="Detter J.C."/>
            <person name="Glavina T."/>
            <person name="Hammon N."/>
            <person name="Israni S."/>
            <person name="Pitluck S."/>
            <person name="Chain P."/>
            <person name="Malfatti S."/>
            <person name="Shin M."/>
            <person name="Vergez L."/>
            <person name="Schmutz J."/>
            <person name="Larimer F."/>
            <person name="Land M."/>
            <person name="Hauser L."/>
            <person name="Pelletier D.A."/>
            <person name="Kyrpides N."/>
            <person name="Anderson I."/>
            <person name="Oda Y."/>
            <person name="Harwood C.S."/>
            <person name="Richardson P."/>
        </authorList>
    </citation>
    <scope>NUCLEOTIDE SEQUENCE [LARGE SCALE GENOMIC DNA]</scope>
    <source>
        <strain evidence="9 10">HaA2</strain>
    </source>
</reference>
<evidence type="ECO:0000313" key="10">
    <source>
        <dbReference type="Proteomes" id="UP000008809"/>
    </source>
</evidence>
<accession>Q2IU35</accession>
<feature type="transmembrane region" description="Helical" evidence="7">
    <location>
        <begin position="341"/>
        <end position="359"/>
    </location>
</feature>
<dbReference type="Pfam" id="PF06808">
    <property type="entry name" value="DctM"/>
    <property type="match status" value="1"/>
</dbReference>
<comment type="function">
    <text evidence="7">Part of the tripartite ATP-independent periplasmic (TRAP) transport system.</text>
</comment>
<feature type="transmembrane region" description="Helical" evidence="7">
    <location>
        <begin position="365"/>
        <end position="390"/>
    </location>
</feature>
<organism evidence="9 10">
    <name type="scientific">Rhodopseudomonas palustris (strain HaA2)</name>
    <dbReference type="NCBI Taxonomy" id="316058"/>
    <lineage>
        <taxon>Bacteria</taxon>
        <taxon>Pseudomonadati</taxon>
        <taxon>Pseudomonadota</taxon>
        <taxon>Alphaproteobacteria</taxon>
        <taxon>Hyphomicrobiales</taxon>
        <taxon>Nitrobacteraceae</taxon>
        <taxon>Rhodopseudomonas</taxon>
    </lineage>
</organism>
<dbReference type="PANTHER" id="PTHR33362:SF5">
    <property type="entry name" value="C4-DICARBOXYLATE TRAP TRANSPORTER LARGE PERMEASE PROTEIN DCTM"/>
    <property type="match status" value="1"/>
</dbReference>
<evidence type="ECO:0000256" key="2">
    <source>
        <dbReference type="ARBA" id="ARBA00022475"/>
    </source>
</evidence>
<feature type="transmembrane region" description="Helical" evidence="7">
    <location>
        <begin position="143"/>
        <end position="170"/>
    </location>
</feature>